<dbReference type="PANTHER" id="PTHR43217">
    <property type="entry name" value="SUCCINATE SEMIALDEHYDE DEHYDROGENASE [NAD(P)+] SAD"/>
    <property type="match status" value="1"/>
</dbReference>
<dbReference type="EMBL" id="AZDJ01000022">
    <property type="protein sequence ID" value="KRK72479.1"/>
    <property type="molecule type" value="Genomic_DNA"/>
</dbReference>
<dbReference type="GO" id="GO:0004030">
    <property type="term" value="F:aldehyde dehydrogenase [NAD(P)+] activity"/>
    <property type="evidence" value="ECO:0007669"/>
    <property type="project" value="InterPro"/>
</dbReference>
<dbReference type="InterPro" id="IPR016160">
    <property type="entry name" value="Ald_DH_CS_CYS"/>
</dbReference>
<dbReference type="RefSeq" id="WP_056950955.1">
    <property type="nucleotide sequence ID" value="NZ_AZDJ01000022.1"/>
</dbReference>
<evidence type="ECO:0000256" key="3">
    <source>
        <dbReference type="ARBA" id="ARBA00023002"/>
    </source>
</evidence>
<gene>
    <name evidence="7" type="ORF">FD02_GL001451</name>
</gene>
<dbReference type="PROSITE" id="PS00070">
    <property type="entry name" value="ALDEHYDE_DEHYDR_CYS"/>
    <property type="match status" value="1"/>
</dbReference>
<accession>A0A0R1JMB7</accession>
<reference evidence="7 8" key="1">
    <citation type="journal article" date="2015" name="Genome Announc.">
        <title>Expanding the biotechnology potential of lactobacilli through comparative genomics of 213 strains and associated genera.</title>
        <authorList>
            <person name="Sun Z."/>
            <person name="Harris H.M."/>
            <person name="McCann A."/>
            <person name="Guo C."/>
            <person name="Argimon S."/>
            <person name="Zhang W."/>
            <person name="Yang X."/>
            <person name="Jeffery I.B."/>
            <person name="Cooney J.C."/>
            <person name="Kagawa T.F."/>
            <person name="Liu W."/>
            <person name="Song Y."/>
            <person name="Salvetti E."/>
            <person name="Wrobel A."/>
            <person name="Rasinkangas P."/>
            <person name="Parkhill J."/>
            <person name="Rea M.C."/>
            <person name="O'Sullivan O."/>
            <person name="Ritari J."/>
            <person name="Douillard F.P."/>
            <person name="Paul Ross R."/>
            <person name="Yang R."/>
            <person name="Briner A.E."/>
            <person name="Felis G.E."/>
            <person name="de Vos W.M."/>
            <person name="Barrangou R."/>
            <person name="Klaenhammer T.R."/>
            <person name="Caufield P.W."/>
            <person name="Cui Y."/>
            <person name="Zhang H."/>
            <person name="O'Toole P.W."/>
        </authorList>
    </citation>
    <scope>NUCLEOTIDE SEQUENCE [LARGE SCALE GENOMIC DNA]</scope>
    <source>
        <strain evidence="7 8">JCM 17158</strain>
    </source>
</reference>
<keyword evidence="8" id="KW-1185">Reference proteome</keyword>
<dbReference type="Pfam" id="PF00171">
    <property type="entry name" value="Aldedh"/>
    <property type="match status" value="1"/>
</dbReference>
<dbReference type="InterPro" id="IPR044148">
    <property type="entry name" value="ALDH_GabD1-like"/>
</dbReference>
<keyword evidence="3 5" id="KW-0560">Oxidoreductase</keyword>
<dbReference type="OrthoDB" id="9762913at2"/>
<dbReference type="FunFam" id="3.40.309.10:FF:000009">
    <property type="entry name" value="Aldehyde dehydrogenase A"/>
    <property type="match status" value="1"/>
</dbReference>
<dbReference type="InterPro" id="IPR016161">
    <property type="entry name" value="Ald_DH/histidinol_DH"/>
</dbReference>
<comment type="caution">
    <text evidence="7">The sequence shown here is derived from an EMBL/GenBank/DDBJ whole genome shotgun (WGS) entry which is preliminary data.</text>
</comment>
<dbReference type="STRING" id="1291734.FD02_GL001451"/>
<dbReference type="InterPro" id="IPR016162">
    <property type="entry name" value="Ald_DH_N"/>
</dbReference>
<dbReference type="CDD" id="cd07100">
    <property type="entry name" value="ALDH_SSADH1_GabD1"/>
    <property type="match status" value="1"/>
</dbReference>
<dbReference type="PATRIC" id="fig|1291734.4.peg.1494"/>
<dbReference type="PROSITE" id="PS00687">
    <property type="entry name" value="ALDEHYDE_DEHYDR_GLU"/>
    <property type="match status" value="1"/>
</dbReference>
<dbReference type="Gene3D" id="3.40.605.10">
    <property type="entry name" value="Aldehyde Dehydrogenase, Chain A, domain 1"/>
    <property type="match status" value="1"/>
</dbReference>
<dbReference type="InterPro" id="IPR015590">
    <property type="entry name" value="Aldehyde_DH_dom"/>
</dbReference>
<dbReference type="SUPFAM" id="SSF53720">
    <property type="entry name" value="ALDH-like"/>
    <property type="match status" value="1"/>
</dbReference>
<protein>
    <submittedName>
        <fullName evidence="7">Succinate-semialdehyde dehydrogenase (NADP+)</fullName>
    </submittedName>
</protein>
<dbReference type="InterPro" id="IPR047110">
    <property type="entry name" value="GABD/Sad-like"/>
</dbReference>
<evidence type="ECO:0000256" key="5">
    <source>
        <dbReference type="RuleBase" id="RU003345"/>
    </source>
</evidence>
<feature type="active site" evidence="4">
    <location>
        <position position="228"/>
    </location>
</feature>
<evidence type="ECO:0000256" key="2">
    <source>
        <dbReference type="ARBA" id="ARBA00022857"/>
    </source>
</evidence>
<dbReference type="Gene3D" id="3.40.309.10">
    <property type="entry name" value="Aldehyde Dehydrogenase, Chain A, domain 2"/>
    <property type="match status" value="1"/>
</dbReference>
<dbReference type="InterPro" id="IPR016163">
    <property type="entry name" value="Ald_DH_C"/>
</dbReference>
<evidence type="ECO:0000313" key="8">
    <source>
        <dbReference type="Proteomes" id="UP000051804"/>
    </source>
</evidence>
<dbReference type="AlphaFoldDB" id="A0A0R1JMB7"/>
<comment type="similarity">
    <text evidence="1 5">Belongs to the aldehyde dehydrogenase family.</text>
</comment>
<evidence type="ECO:0000259" key="6">
    <source>
        <dbReference type="Pfam" id="PF00171"/>
    </source>
</evidence>
<dbReference type="FunFam" id="3.40.605.10:FF:000012">
    <property type="entry name" value="NAD-dependent succinate-semialdehyde dehydrogenase"/>
    <property type="match status" value="1"/>
</dbReference>
<evidence type="ECO:0000256" key="4">
    <source>
        <dbReference type="PROSITE-ProRule" id="PRU10007"/>
    </source>
</evidence>
<organism evidence="7 8">
    <name type="scientific">Lacticaseibacillus nasuensis JCM 17158</name>
    <dbReference type="NCBI Taxonomy" id="1291734"/>
    <lineage>
        <taxon>Bacteria</taxon>
        <taxon>Bacillati</taxon>
        <taxon>Bacillota</taxon>
        <taxon>Bacilli</taxon>
        <taxon>Lactobacillales</taxon>
        <taxon>Lactobacillaceae</taxon>
        <taxon>Lacticaseibacillus</taxon>
    </lineage>
</organism>
<proteinExistence type="inferred from homology"/>
<dbReference type="InterPro" id="IPR029510">
    <property type="entry name" value="Ald_DH_CS_GLU"/>
</dbReference>
<keyword evidence="2" id="KW-0521">NADP</keyword>
<name>A0A0R1JMB7_9LACO</name>
<sequence length="456" mass="48501">MAYQTINPYTNEVVQTYPNASDADLQAALATGDALYHDWRHQDRQQRASQLQAIADLMRQQKTALATTITTEMGKLIGEAEAEVDLCADIAAYYATHAEALLAPTPITTTAGKAYIIRQAVGVLVMVEPWNFPYYQIMRVFAPNFMLGNPMILKHASSTPACAAAFAKVVAESGAPTGSLTNLFLSYDQVNTAIADPRVAGVALTGSERGGAAVAAEAGANLKKSTMELGGNDAFIILDDADWTQVKAQAVQARLFNAGQVCSASKRFIVMADKYDEFVAFMKAEFERVQAGDPMNRATTLAPLSSASAKQKLQKQVEAAIAAGATRVTGATPIDLPGQFFTPTILTDIAKDNPAYNQEMFGPVAAIYRVDSEAAAIALANDSSYGLGSTVFSADPAHADAVAQQIEAGMTTINRPWITAPELPFGGVKNSGYGRELCDLGLNAFSNEHLILNAQA</sequence>
<dbReference type="PANTHER" id="PTHR43217:SF2">
    <property type="entry name" value="SUCCINATE-SEMIALDEHYDE DEHYDROGENASE [NADP(+)]"/>
    <property type="match status" value="1"/>
</dbReference>
<evidence type="ECO:0000313" key="7">
    <source>
        <dbReference type="EMBL" id="KRK72479.1"/>
    </source>
</evidence>
<evidence type="ECO:0000256" key="1">
    <source>
        <dbReference type="ARBA" id="ARBA00009986"/>
    </source>
</evidence>
<feature type="domain" description="Aldehyde dehydrogenase" evidence="6">
    <location>
        <begin position="3"/>
        <end position="447"/>
    </location>
</feature>
<dbReference type="GO" id="GO:0004777">
    <property type="term" value="F:succinate-semialdehyde dehydrogenase (NAD+) activity"/>
    <property type="evidence" value="ECO:0007669"/>
    <property type="project" value="TreeGrafter"/>
</dbReference>
<dbReference type="Proteomes" id="UP000051804">
    <property type="component" value="Unassembled WGS sequence"/>
</dbReference>